<dbReference type="Proteomes" id="UP000187735">
    <property type="component" value="Chromosome"/>
</dbReference>
<dbReference type="EMBL" id="CP017641">
    <property type="protein sequence ID" value="APZ96460.1"/>
    <property type="molecule type" value="Genomic_DNA"/>
</dbReference>
<feature type="compositionally biased region" description="Low complexity" evidence="1">
    <location>
        <begin position="344"/>
        <end position="357"/>
    </location>
</feature>
<dbReference type="RefSeq" id="WP_077027483.1">
    <property type="nucleotide sequence ID" value="NZ_CP017641.1"/>
</dbReference>
<evidence type="ECO:0000313" key="2">
    <source>
        <dbReference type="EMBL" id="APZ96460.1"/>
    </source>
</evidence>
<gene>
    <name evidence="2" type="ORF">Fuma_06129</name>
</gene>
<dbReference type="InterPro" id="IPR027417">
    <property type="entry name" value="P-loop_NTPase"/>
</dbReference>
<dbReference type="AlphaFoldDB" id="A0A1P8WQY0"/>
<keyword evidence="3" id="KW-1185">Reference proteome</keyword>
<evidence type="ECO:0000313" key="3">
    <source>
        <dbReference type="Proteomes" id="UP000187735"/>
    </source>
</evidence>
<sequence>MTAPDSPSDAQPSTGTYGNFSNPLGLVYRMLRSGKRSARAALFREGFRLILTPVDLVMSLIERRSLRNPPPRQHPMVLVVGPPRCGTTLVYQVLARYCDVSCLTNLSSLFPRAPLTASRWFGRPLDNVPPAIESYYGQTARLCDPNDGFHAWNRWLGDDRYQTAQDISAAAASEMNRFFAAWTSALPKPFLNKNNRNTECMRLLSENLADIFFVVVRRDLTASARSLIRSRLDIQGDRNTPWGLRSRQLKGNDDPLGYVDDVCDQLYEIESRIQRETSGIDSKRMIEVTYEKFCDDPKSVLQQLRQTVPGLQLRESLIADELQPFRRSLGKELSPAEEQRLSQSLKTSKPTQPTSST</sequence>
<dbReference type="Pfam" id="PF13469">
    <property type="entry name" value="Sulfotransfer_3"/>
    <property type="match status" value="1"/>
</dbReference>
<organism evidence="2 3">
    <name type="scientific">Fuerstiella marisgermanici</name>
    <dbReference type="NCBI Taxonomy" id="1891926"/>
    <lineage>
        <taxon>Bacteria</taxon>
        <taxon>Pseudomonadati</taxon>
        <taxon>Planctomycetota</taxon>
        <taxon>Planctomycetia</taxon>
        <taxon>Planctomycetales</taxon>
        <taxon>Planctomycetaceae</taxon>
        <taxon>Fuerstiella</taxon>
    </lineage>
</organism>
<evidence type="ECO:0000256" key="1">
    <source>
        <dbReference type="SAM" id="MobiDB-lite"/>
    </source>
</evidence>
<accession>A0A1P8WQY0</accession>
<dbReference type="SUPFAM" id="SSF52540">
    <property type="entry name" value="P-loop containing nucleoside triphosphate hydrolases"/>
    <property type="match status" value="1"/>
</dbReference>
<dbReference type="KEGG" id="fmr:Fuma_06129"/>
<reference evidence="2 3" key="1">
    <citation type="journal article" date="2016" name="Front. Microbiol.">
        <title>Fuerstia marisgermanicae gen. nov., sp. nov., an Unusual Member of the Phylum Planctomycetes from the German Wadden Sea.</title>
        <authorList>
            <person name="Kohn T."/>
            <person name="Heuer A."/>
            <person name="Jogler M."/>
            <person name="Vollmers J."/>
            <person name="Boedeker C."/>
            <person name="Bunk B."/>
            <person name="Rast P."/>
            <person name="Borchert D."/>
            <person name="Glockner I."/>
            <person name="Freese H.M."/>
            <person name="Klenk H.P."/>
            <person name="Overmann J."/>
            <person name="Kaster A.K."/>
            <person name="Rohde M."/>
            <person name="Wiegand S."/>
            <person name="Jogler C."/>
        </authorList>
    </citation>
    <scope>NUCLEOTIDE SEQUENCE [LARGE SCALE GENOMIC DNA]</scope>
    <source>
        <strain evidence="2 3">NH11</strain>
    </source>
</reference>
<dbReference type="Gene3D" id="3.40.50.300">
    <property type="entry name" value="P-loop containing nucleotide triphosphate hydrolases"/>
    <property type="match status" value="1"/>
</dbReference>
<proteinExistence type="predicted"/>
<evidence type="ECO:0008006" key="4">
    <source>
        <dbReference type="Google" id="ProtNLM"/>
    </source>
</evidence>
<feature type="region of interest" description="Disordered" evidence="1">
    <location>
        <begin position="330"/>
        <end position="357"/>
    </location>
</feature>
<protein>
    <recommendedName>
        <fullName evidence="4">Sulfotransferase family protein</fullName>
    </recommendedName>
</protein>
<name>A0A1P8WQY0_9PLAN</name>
<dbReference type="OrthoDB" id="9800698at2"/>
<dbReference type="STRING" id="1891926.Fuma_06129"/>